<sequence>MSSELTRARIALFTVTVAACCGLLVLPWTKVTLDRQSFYSVLPSVVLLFALAFYLHWRGMIMLRGLMDVLGCAVLISYAGLVWSYTAISFALPLADERLLGLDRSLGFDWLAFAHVIDGIPWLATALFAAYQSFMYQLLLLPLLLVVLGHAVRGYMLVAAFGLLCMSASVISIWFPALGAHVTLDVDPASLKNLNPYFGYAFLKQFHAVRDSVAFLLSADRAAGILTFPSVHAGTAFLCAWAASAVRAVKWPMVLLNIGMAISAISHGSHYFVDIVAGLGLAILIVAVLKACILGRGAGLGRYAVPQPAR</sequence>
<comment type="caution">
    <text evidence="3">The sequence shown here is derived from an EMBL/GenBank/DDBJ whole genome shotgun (WGS) entry which is preliminary data.</text>
</comment>
<dbReference type="EMBL" id="WUML01000001">
    <property type="protein sequence ID" value="MXN99060.1"/>
    <property type="molecule type" value="Genomic_DNA"/>
</dbReference>
<dbReference type="GO" id="GO:0016020">
    <property type="term" value="C:membrane"/>
    <property type="evidence" value="ECO:0007669"/>
    <property type="project" value="UniProtKB-SubCell"/>
</dbReference>
<evidence type="ECO:0000256" key="1">
    <source>
        <dbReference type="SAM" id="Phobius"/>
    </source>
</evidence>
<feature type="transmembrane region" description="Helical" evidence="1">
    <location>
        <begin position="120"/>
        <end position="148"/>
    </location>
</feature>
<organism evidence="3 4">
    <name type="scientific">Shinella zoogloeoides</name>
    <name type="common">Crabtreella saccharophila</name>
    <dbReference type="NCBI Taxonomy" id="352475"/>
    <lineage>
        <taxon>Bacteria</taxon>
        <taxon>Pseudomonadati</taxon>
        <taxon>Pseudomonadota</taxon>
        <taxon>Alphaproteobacteria</taxon>
        <taxon>Hyphomicrobiales</taxon>
        <taxon>Rhizobiaceae</taxon>
        <taxon>Shinella</taxon>
    </lineage>
</organism>
<reference evidence="3 4" key="1">
    <citation type="submission" date="2019-12" db="EMBL/GenBank/DDBJ databases">
        <title>Shinella granuli gen. nov., sp. nov., and proposal of the reclassification of Zoogloea ramigera ATCC 19623 as Shinella zoogloeoides sp. nov.</title>
        <authorList>
            <person name="Gao J."/>
        </authorList>
    </citation>
    <scope>NUCLEOTIDE SEQUENCE [LARGE SCALE GENOMIC DNA]</scope>
    <source>
        <strain evidence="3 4">DSM 287</strain>
    </source>
</reference>
<feature type="transmembrane region" description="Helical" evidence="1">
    <location>
        <begin position="155"/>
        <end position="175"/>
    </location>
</feature>
<evidence type="ECO:0000313" key="4">
    <source>
        <dbReference type="Proteomes" id="UP000440304"/>
    </source>
</evidence>
<dbReference type="RefSeq" id="WP_160784511.1">
    <property type="nucleotide sequence ID" value="NZ_CP086610.1"/>
</dbReference>
<dbReference type="InterPro" id="IPR026841">
    <property type="entry name" value="Aur1/Ipt1"/>
</dbReference>
<gene>
    <name evidence="3" type="ORF">GR156_01980</name>
</gene>
<feature type="transmembrane region" description="Helical" evidence="1">
    <location>
        <begin position="222"/>
        <end position="241"/>
    </location>
</feature>
<feature type="domain" description="Inositolphosphotransferase Aur1/Ipt1" evidence="2">
    <location>
        <begin position="98"/>
        <end position="287"/>
    </location>
</feature>
<dbReference type="PROSITE" id="PS51257">
    <property type="entry name" value="PROKAR_LIPOPROTEIN"/>
    <property type="match status" value="1"/>
</dbReference>
<feature type="transmembrane region" description="Helical" evidence="1">
    <location>
        <begin position="37"/>
        <end position="57"/>
    </location>
</feature>
<feature type="transmembrane region" description="Helical" evidence="1">
    <location>
        <begin position="248"/>
        <end position="265"/>
    </location>
</feature>
<dbReference type="OrthoDB" id="7584858at2"/>
<feature type="transmembrane region" description="Helical" evidence="1">
    <location>
        <begin position="12"/>
        <end position="31"/>
    </location>
</feature>
<evidence type="ECO:0000259" key="2">
    <source>
        <dbReference type="Pfam" id="PF14378"/>
    </source>
</evidence>
<dbReference type="Proteomes" id="UP000440304">
    <property type="component" value="Unassembled WGS sequence"/>
</dbReference>
<accession>A0A6N8T919</accession>
<name>A0A6N8T919_SHIZO</name>
<keyword evidence="1" id="KW-0812">Transmembrane</keyword>
<dbReference type="Pfam" id="PF14378">
    <property type="entry name" value="PAP2_3"/>
    <property type="match status" value="1"/>
</dbReference>
<evidence type="ECO:0000313" key="3">
    <source>
        <dbReference type="EMBL" id="MXN99060.1"/>
    </source>
</evidence>
<keyword evidence="1" id="KW-1133">Transmembrane helix</keyword>
<proteinExistence type="predicted"/>
<keyword evidence="1" id="KW-0472">Membrane</keyword>
<protein>
    <submittedName>
        <fullName evidence="3">PAP2 family protein</fullName>
    </submittedName>
</protein>
<feature type="transmembrane region" description="Helical" evidence="1">
    <location>
        <begin position="271"/>
        <end position="293"/>
    </location>
</feature>
<dbReference type="AlphaFoldDB" id="A0A6N8T919"/>
<feature type="transmembrane region" description="Helical" evidence="1">
    <location>
        <begin position="69"/>
        <end position="92"/>
    </location>
</feature>